<comment type="caution">
    <text evidence="7">The sequence shown here is derived from an EMBL/GenBank/DDBJ whole genome shotgun (WGS) entry which is preliminary data.</text>
</comment>
<dbReference type="GO" id="GO:0071949">
    <property type="term" value="F:FAD binding"/>
    <property type="evidence" value="ECO:0007669"/>
    <property type="project" value="InterPro"/>
</dbReference>
<gene>
    <name evidence="7" type="ORF">KHLLAP_LOCUS4432</name>
</gene>
<dbReference type="EMBL" id="CAUWAG010000006">
    <property type="protein sequence ID" value="CAJ2503964.1"/>
    <property type="molecule type" value="Genomic_DNA"/>
</dbReference>
<evidence type="ECO:0000256" key="1">
    <source>
        <dbReference type="ARBA" id="ARBA00005466"/>
    </source>
</evidence>
<dbReference type="InterPro" id="IPR036318">
    <property type="entry name" value="FAD-bd_PCMH-like_sf"/>
</dbReference>
<dbReference type="PROSITE" id="PS51387">
    <property type="entry name" value="FAD_PCMH"/>
    <property type="match status" value="1"/>
</dbReference>
<evidence type="ECO:0000313" key="8">
    <source>
        <dbReference type="Proteomes" id="UP001295740"/>
    </source>
</evidence>
<dbReference type="InterPro" id="IPR050416">
    <property type="entry name" value="FAD-linked_Oxidoreductase"/>
</dbReference>
<feature type="transmembrane region" description="Helical" evidence="5">
    <location>
        <begin position="206"/>
        <end position="227"/>
    </location>
</feature>
<dbReference type="SUPFAM" id="SSF56176">
    <property type="entry name" value="FAD-binding/transporter-associated domain-like"/>
    <property type="match status" value="1"/>
</dbReference>
<feature type="transmembrane region" description="Helical" evidence="5">
    <location>
        <begin position="59"/>
        <end position="80"/>
    </location>
</feature>
<keyword evidence="5" id="KW-0472">Membrane</keyword>
<dbReference type="InterPro" id="IPR006094">
    <property type="entry name" value="Oxid_FAD_bind_N"/>
</dbReference>
<feature type="domain" description="FAD-binding PCMH-type" evidence="6">
    <location>
        <begin position="280"/>
        <end position="445"/>
    </location>
</feature>
<evidence type="ECO:0000256" key="2">
    <source>
        <dbReference type="ARBA" id="ARBA00022630"/>
    </source>
</evidence>
<keyword evidence="5" id="KW-0812">Transmembrane</keyword>
<keyword evidence="4" id="KW-0560">Oxidoreductase</keyword>
<dbReference type="InterPro" id="IPR016169">
    <property type="entry name" value="FAD-bd_PCMH_sub2"/>
</dbReference>
<dbReference type="AlphaFoldDB" id="A0AAI8VFG0"/>
<evidence type="ECO:0000256" key="4">
    <source>
        <dbReference type="ARBA" id="ARBA00023002"/>
    </source>
</evidence>
<keyword evidence="5" id="KW-1133">Transmembrane helix</keyword>
<protein>
    <submittedName>
        <fullName evidence="7">Uu.00g113580.m01.CDS01</fullName>
    </submittedName>
</protein>
<dbReference type="InterPro" id="IPR016166">
    <property type="entry name" value="FAD-bd_PCMH"/>
</dbReference>
<name>A0AAI8VFG0_9PEZI</name>
<dbReference type="SUPFAM" id="SSF103473">
    <property type="entry name" value="MFS general substrate transporter"/>
    <property type="match status" value="1"/>
</dbReference>
<keyword evidence="2" id="KW-0285">Flavoprotein</keyword>
<feature type="transmembrane region" description="Helical" evidence="5">
    <location>
        <begin position="87"/>
        <end position="114"/>
    </location>
</feature>
<dbReference type="Pfam" id="PF01565">
    <property type="entry name" value="FAD_binding_4"/>
    <property type="match status" value="1"/>
</dbReference>
<dbReference type="PANTHER" id="PTHR42973:SF22">
    <property type="entry name" value="FAD-BINDING PCMH-TYPE DOMAIN-CONTAINING PROTEIN-RELATED"/>
    <property type="match status" value="1"/>
</dbReference>
<reference evidence="7" key="1">
    <citation type="submission" date="2023-10" db="EMBL/GenBank/DDBJ databases">
        <authorList>
            <person name="Hackl T."/>
        </authorList>
    </citation>
    <scope>NUCLEOTIDE SEQUENCE</scope>
</reference>
<feature type="transmembrane region" description="Helical" evidence="5">
    <location>
        <begin position="33"/>
        <end position="53"/>
    </location>
</feature>
<organism evidence="7 8">
    <name type="scientific">Anthostomella pinea</name>
    <dbReference type="NCBI Taxonomy" id="933095"/>
    <lineage>
        <taxon>Eukaryota</taxon>
        <taxon>Fungi</taxon>
        <taxon>Dikarya</taxon>
        <taxon>Ascomycota</taxon>
        <taxon>Pezizomycotina</taxon>
        <taxon>Sordariomycetes</taxon>
        <taxon>Xylariomycetidae</taxon>
        <taxon>Xylariales</taxon>
        <taxon>Xylariaceae</taxon>
        <taxon>Anthostomella</taxon>
    </lineage>
</organism>
<evidence type="ECO:0000259" key="6">
    <source>
        <dbReference type="PROSITE" id="PS51387"/>
    </source>
</evidence>
<evidence type="ECO:0000313" key="7">
    <source>
        <dbReference type="EMBL" id="CAJ2503964.1"/>
    </source>
</evidence>
<feature type="transmembrane region" description="Helical" evidence="5">
    <location>
        <begin position="134"/>
        <end position="152"/>
    </location>
</feature>
<dbReference type="PANTHER" id="PTHR42973">
    <property type="entry name" value="BINDING OXIDOREDUCTASE, PUTATIVE (AFU_ORTHOLOGUE AFUA_1G17690)-RELATED"/>
    <property type="match status" value="1"/>
</dbReference>
<accession>A0AAI8VFG0</accession>
<sequence length="701" mass="75092">MIVCQQGSSATERFFLPIYFQGVVGTTVASSGIYFLPTTIGIPLFAAVGGVLLGKFGAYWPIHATAFALSVIGYGLFTILDYRTPKVAWAFFQLIASAGLGPTLPVSTTLPAILAVLPEPDVASATAVFSSIKTYGFTWGVTTASIIFNAVLDNNLSSIESPALRNQLASGGAYSFASRASDGTGMIDDTTLGEVRAVYTRSLNAVWWFGLGISISSLVVVLCFVTIRPEFQKLSDTIEEMDATEAIEALRRALPDARFAQHGSPDYDELNHFYQSGLCSDITPACIVQPATVEEVATFVKTIKPFSLSGRAPFAIVGRGQQPDGITLSLQRLKGIDVKDGVVQVGAGETWGPVYDKLGEAGLGFSGGRSYRSGIGGLALAGGLSFVSSREGFISDNVLNSEVVLASGSIVNANARENPDLWVALRGGGNNLGVVTRFDFPLVAELRKPDASKETHLMVSIGYTAMMGPQMMCLNQVDCTQGIDKSPVLQPFTDIQPQIERMNSVRMHSLAEAAREQAGDRPSPSRSLYMNTTVKANVATLKAATKIYSAAIEPLKSCKDILLFLTLQPYPLSLLQKSTTQGGNVLGLEPELGPLVSILFLTFWESKEDHEMIEGVLREALEAIDRDAKAKGTAVPFKYLNYAAGFQHPVASYGGMGVERLHAASRRFDPDGLFQKGVPGGWKLPALAYDCTPVRTLVTKC</sequence>
<dbReference type="Gene3D" id="3.30.465.10">
    <property type="match status" value="1"/>
</dbReference>
<keyword evidence="3" id="KW-0274">FAD</keyword>
<dbReference type="Proteomes" id="UP001295740">
    <property type="component" value="Unassembled WGS sequence"/>
</dbReference>
<proteinExistence type="inferred from homology"/>
<evidence type="ECO:0000256" key="5">
    <source>
        <dbReference type="SAM" id="Phobius"/>
    </source>
</evidence>
<dbReference type="GO" id="GO:0016491">
    <property type="term" value="F:oxidoreductase activity"/>
    <property type="evidence" value="ECO:0007669"/>
    <property type="project" value="UniProtKB-KW"/>
</dbReference>
<dbReference type="InterPro" id="IPR036259">
    <property type="entry name" value="MFS_trans_sf"/>
</dbReference>
<comment type="similarity">
    <text evidence="1">Belongs to the oxygen-dependent FAD-linked oxidoreductase family.</text>
</comment>
<evidence type="ECO:0000256" key="3">
    <source>
        <dbReference type="ARBA" id="ARBA00022827"/>
    </source>
</evidence>
<keyword evidence="8" id="KW-1185">Reference proteome</keyword>